<accession>A0A6I6MYQ9</accession>
<dbReference type="RefSeq" id="WP_158767072.1">
    <property type="nucleotide sequence ID" value="NZ_CP047045.1"/>
</dbReference>
<keyword evidence="2" id="KW-1185">Reference proteome</keyword>
<dbReference type="Proteomes" id="UP000431269">
    <property type="component" value="Chromosome"/>
</dbReference>
<reference evidence="2" key="1">
    <citation type="submission" date="2019-12" db="EMBL/GenBank/DDBJ databases">
        <title>Complete genome of Terracaulis silvestris 0127_4.</title>
        <authorList>
            <person name="Vieira S."/>
            <person name="Riedel T."/>
            <person name="Sproer C."/>
            <person name="Pascual J."/>
            <person name="Boedeker C."/>
            <person name="Overmann J."/>
        </authorList>
    </citation>
    <scope>NUCLEOTIDE SEQUENCE [LARGE SCALE GENOMIC DNA]</scope>
    <source>
        <strain evidence="2">0127_4</strain>
    </source>
</reference>
<proteinExistence type="predicted"/>
<name>A0A6I6MYQ9_9CAUL</name>
<organism evidence="1 2">
    <name type="scientific">Terricaulis silvestris</name>
    <dbReference type="NCBI Taxonomy" id="2686094"/>
    <lineage>
        <taxon>Bacteria</taxon>
        <taxon>Pseudomonadati</taxon>
        <taxon>Pseudomonadota</taxon>
        <taxon>Alphaproteobacteria</taxon>
        <taxon>Caulobacterales</taxon>
        <taxon>Caulobacteraceae</taxon>
        <taxon>Terricaulis</taxon>
    </lineage>
</organism>
<protein>
    <submittedName>
        <fullName evidence="1">Uncharacterized protein</fullName>
    </submittedName>
</protein>
<dbReference type="AlphaFoldDB" id="A0A6I6MYQ9"/>
<dbReference type="EMBL" id="CP047045">
    <property type="protein sequence ID" value="QGZ96273.1"/>
    <property type="molecule type" value="Genomic_DNA"/>
</dbReference>
<dbReference type="KEGG" id="tsv:DSM104635_03131"/>
<evidence type="ECO:0000313" key="2">
    <source>
        <dbReference type="Proteomes" id="UP000431269"/>
    </source>
</evidence>
<gene>
    <name evidence="1" type="ORF">DSM104635_03131</name>
</gene>
<sequence length="216" mass="24184">MQTATLPRTAPLALWRIAEAFLHVLHSLFGAPEDVAREHTLTRRAHTLMLSWLRVGEALLRRLLLIEAAAFPQTITPQRARHPRQRARKLMSFTPENPEDWRVAFRCFVNLSSPARGGGGREAIGGGANAPMSNVCASDRPAGFRSAWPLAERYEALLRVFNAPHAFARRLAKRLHAQPQRLSAVLEAPDDYFHRVDQAEELTAAAKSAWRKPDTS</sequence>
<evidence type="ECO:0000313" key="1">
    <source>
        <dbReference type="EMBL" id="QGZ96273.1"/>
    </source>
</evidence>